<comment type="caution">
    <text evidence="7">The sequence shown here is derived from an EMBL/GenBank/DDBJ whole genome shotgun (WGS) entry which is preliminary data.</text>
</comment>
<dbReference type="EC" id="4.1.99.2" evidence="7"/>
<dbReference type="InterPro" id="IPR015421">
    <property type="entry name" value="PyrdxlP-dep_Trfase_major"/>
</dbReference>
<dbReference type="EMBL" id="RJMB01000018">
    <property type="protein sequence ID" value="RNL83162.1"/>
    <property type="molecule type" value="Genomic_DNA"/>
</dbReference>
<dbReference type="GO" id="GO:0050371">
    <property type="term" value="F:tyrosine phenol-lyase activity"/>
    <property type="evidence" value="ECO:0007669"/>
    <property type="project" value="UniProtKB-EC"/>
</dbReference>
<name>A0A3N0E5P7_9ACTN</name>
<keyword evidence="3 5" id="KW-0663">Pyridoxal phosphate</keyword>
<keyword evidence="8" id="KW-1185">Reference proteome</keyword>
<reference evidence="7 8" key="1">
    <citation type="submission" date="2018-11" db="EMBL/GenBank/DDBJ databases">
        <title>The genome draft of YIM 96095.</title>
        <authorList>
            <person name="Tang S.-K."/>
            <person name="Chunyu W.-X."/>
            <person name="Feng Y.-Z."/>
        </authorList>
    </citation>
    <scope>NUCLEOTIDE SEQUENCE [LARGE SCALE GENOMIC DNA]</scope>
    <source>
        <strain evidence="7 8">YIM 96095</strain>
    </source>
</reference>
<accession>A0A3N0E5P7</accession>
<dbReference type="SUPFAM" id="SSF53383">
    <property type="entry name" value="PLP-dependent transferases"/>
    <property type="match status" value="1"/>
</dbReference>
<dbReference type="PANTHER" id="PTHR32325:SF4">
    <property type="entry name" value="TRYPTOPHANASE"/>
    <property type="match status" value="1"/>
</dbReference>
<dbReference type="GO" id="GO:0009072">
    <property type="term" value="P:aromatic amino acid metabolic process"/>
    <property type="evidence" value="ECO:0007669"/>
    <property type="project" value="InterPro"/>
</dbReference>
<dbReference type="InterPro" id="IPR015424">
    <property type="entry name" value="PyrdxlP-dep_Trfase"/>
</dbReference>
<dbReference type="PANTHER" id="PTHR32325">
    <property type="entry name" value="BETA-ELIMINATING LYASE-LIKE PROTEIN-RELATED"/>
    <property type="match status" value="1"/>
</dbReference>
<evidence type="ECO:0000313" key="7">
    <source>
        <dbReference type="EMBL" id="RNL83162.1"/>
    </source>
</evidence>
<evidence type="ECO:0000256" key="2">
    <source>
        <dbReference type="ARBA" id="ARBA00009721"/>
    </source>
</evidence>
<evidence type="ECO:0000313" key="8">
    <source>
        <dbReference type="Proteomes" id="UP000269198"/>
    </source>
</evidence>
<comment type="cofactor">
    <cofactor evidence="1 5">
        <name>pyridoxal 5'-phosphate</name>
        <dbReference type="ChEBI" id="CHEBI:597326"/>
    </cofactor>
</comment>
<keyword evidence="4 7" id="KW-0456">Lyase</keyword>
<gene>
    <name evidence="7" type="ORF">EFW17_16800</name>
</gene>
<dbReference type="RefSeq" id="WP_123202363.1">
    <property type="nucleotide sequence ID" value="NZ_RJMB01000018.1"/>
</dbReference>
<dbReference type="InterPro" id="IPR011166">
    <property type="entry name" value="Beta-eliminating_lyase"/>
</dbReference>
<evidence type="ECO:0000256" key="4">
    <source>
        <dbReference type="ARBA" id="ARBA00023239"/>
    </source>
</evidence>
<dbReference type="InterPro" id="IPR015422">
    <property type="entry name" value="PyrdxlP-dep_Trfase_small"/>
</dbReference>
<organism evidence="7 8">
    <name type="scientific">Halostreptopolyspora alba</name>
    <dbReference type="NCBI Taxonomy" id="2487137"/>
    <lineage>
        <taxon>Bacteria</taxon>
        <taxon>Bacillati</taxon>
        <taxon>Actinomycetota</taxon>
        <taxon>Actinomycetes</taxon>
        <taxon>Streptosporangiales</taxon>
        <taxon>Nocardiopsidaceae</taxon>
        <taxon>Halostreptopolyspora</taxon>
    </lineage>
</organism>
<dbReference type="Pfam" id="PF01212">
    <property type="entry name" value="Beta_elim_lyase"/>
    <property type="match status" value="1"/>
</dbReference>
<feature type="modified residue" description="N6-(pyridoxal phosphate)lysine" evidence="5">
    <location>
        <position position="259"/>
    </location>
</feature>
<dbReference type="NCBIfam" id="NF009709">
    <property type="entry name" value="PRK13238.1"/>
    <property type="match status" value="1"/>
</dbReference>
<protein>
    <submittedName>
        <fullName evidence="7">Tyrosine phenol-lyase</fullName>
        <ecNumber evidence="7">4.1.99.2</ecNumber>
    </submittedName>
</protein>
<comment type="similarity">
    <text evidence="2">Belongs to the beta-eliminating lyase family.</text>
</comment>
<feature type="domain" description="Aromatic amino acid beta-eliminating lyase/threonine aldolase" evidence="6">
    <location>
        <begin position="48"/>
        <end position="424"/>
    </location>
</feature>
<dbReference type="AlphaFoldDB" id="A0A3N0E5P7"/>
<evidence type="ECO:0000259" key="6">
    <source>
        <dbReference type="Pfam" id="PF01212"/>
    </source>
</evidence>
<dbReference type="Proteomes" id="UP000269198">
    <property type="component" value="Unassembled WGS sequence"/>
</dbReference>
<dbReference type="InterPro" id="IPR001597">
    <property type="entry name" value="ArAA_b-elim_lyase/Thr_aldolase"/>
</dbReference>
<evidence type="ECO:0000256" key="1">
    <source>
        <dbReference type="ARBA" id="ARBA00001933"/>
    </source>
</evidence>
<dbReference type="OrthoDB" id="9764079at2"/>
<dbReference type="Gene3D" id="3.40.640.10">
    <property type="entry name" value="Type I PLP-dependent aspartate aminotransferase-like (Major domain)"/>
    <property type="match status" value="1"/>
</dbReference>
<evidence type="ECO:0000256" key="5">
    <source>
        <dbReference type="PIRSR" id="PIRSR611166-50"/>
    </source>
</evidence>
<proteinExistence type="inferred from homology"/>
<dbReference type="PIRSF" id="PIRSF001386">
    <property type="entry name" value="Trpase"/>
    <property type="match status" value="1"/>
</dbReference>
<sequence length="465" mass="51187">MSPRHPAEPWRIKMVEPLPTTSRPHRRQALEKAGYNISLLRSEDVYIDLYTDSGTNAMSDHQWAAMMIGDESYAGARSFYRLEAAVHEYYGYEHVIPTHQGRGAENILSRMLIRPGHHIPGNMYFTTTRAHQELNGGTFHDVIIDEAHDPACEHPFKGDVDLAKLERLIHDLGPDRIPYVCVAATVNMAGGQPISLANLAEVHELARRHGILVILDAARAVENAWFIKQREPGWGEHSVAAILREICARTDGAAMSAKKDSLANIGGWLAVRDPDLAESARELVVLYEGLHTYGGMTGRDMEAIAVGIAESVREENVSARIDQVAYLGRRLAEAGLPLVRPVGGHAVCIDAGAALPQVPRDQFPAQTLAAALYLDSGVRAAERGVVSAGRDPATGHNRHPQLELIRLTVPRRVYTQSHMDLVADSAVRVHEQHAHLHSGLVFLHEPETLRFFQARFAPATSDSPI</sequence>
<dbReference type="Gene3D" id="3.90.1150.10">
    <property type="entry name" value="Aspartate Aminotransferase, domain 1"/>
    <property type="match status" value="1"/>
</dbReference>
<evidence type="ECO:0000256" key="3">
    <source>
        <dbReference type="ARBA" id="ARBA00022898"/>
    </source>
</evidence>